<proteinExistence type="predicted"/>
<gene>
    <name evidence="1" type="ORF">A2V68_00535</name>
</gene>
<comment type="caution">
    <text evidence="1">The sequence shown here is derived from an EMBL/GenBank/DDBJ whole genome shotgun (WGS) entry which is preliminary data.</text>
</comment>
<dbReference type="EMBL" id="META01000003">
    <property type="protein sequence ID" value="OGB74242.1"/>
    <property type="molecule type" value="Genomic_DNA"/>
</dbReference>
<reference evidence="1 2" key="1">
    <citation type="journal article" date="2016" name="Nat. Commun.">
        <title>Thousands of microbial genomes shed light on interconnected biogeochemical processes in an aquifer system.</title>
        <authorList>
            <person name="Anantharaman K."/>
            <person name="Brown C.T."/>
            <person name="Hug L.A."/>
            <person name="Sharon I."/>
            <person name="Castelle C.J."/>
            <person name="Probst A.J."/>
            <person name="Thomas B.C."/>
            <person name="Singh A."/>
            <person name="Wilkins M.J."/>
            <person name="Karaoz U."/>
            <person name="Brodie E.L."/>
            <person name="Williams K.H."/>
            <person name="Hubbard S.S."/>
            <person name="Banfield J.F."/>
        </authorList>
    </citation>
    <scope>NUCLEOTIDE SEQUENCE [LARGE SCALE GENOMIC DNA]</scope>
</reference>
<evidence type="ECO:0000313" key="1">
    <source>
        <dbReference type="EMBL" id="OGB74242.1"/>
    </source>
</evidence>
<dbReference type="Proteomes" id="UP000176651">
    <property type="component" value="Unassembled WGS sequence"/>
</dbReference>
<protein>
    <submittedName>
        <fullName evidence="1">Uncharacterized protein</fullName>
    </submittedName>
</protein>
<sequence length="174" mass="19887">MGKEKELVIWRVKMAYWETTKIDEGWSKHELFVEASSRGEAVKKAAEAMDYEMLPVASGAKGEYFLAFCYSKGIKVVRALHPKQVRAYIKSVLGYFPKYSIWSVTATKDRSSELSLPPPTISQSLPHWQCPHCDFEDEERRRSDNEGPCRYCGLRPNEDDAVIAHLFTTPSDHP</sequence>
<name>A0A1F4NTN2_UNCK3</name>
<dbReference type="AlphaFoldDB" id="A0A1F4NTN2"/>
<evidence type="ECO:0000313" key="2">
    <source>
        <dbReference type="Proteomes" id="UP000176651"/>
    </source>
</evidence>
<accession>A0A1F4NTN2</accession>
<organism evidence="1 2">
    <name type="scientific">candidate division Kazan bacterium RBG_13_50_9</name>
    <dbReference type="NCBI Taxonomy" id="1798535"/>
    <lineage>
        <taxon>Bacteria</taxon>
        <taxon>Bacteria division Kazan-3B-28</taxon>
    </lineage>
</organism>